<dbReference type="Proteomes" id="UP000694920">
    <property type="component" value="Unplaced"/>
</dbReference>
<dbReference type="SUPFAM" id="SSF53335">
    <property type="entry name" value="S-adenosyl-L-methionine-dependent methyltransferases"/>
    <property type="match status" value="1"/>
</dbReference>
<evidence type="ECO:0000256" key="4">
    <source>
        <dbReference type="ARBA" id="ARBA00022679"/>
    </source>
</evidence>
<proteinExistence type="inferred from homology"/>
<dbReference type="FunFam" id="3.40.50.12710:FF:000001">
    <property type="entry name" value="Protein arginine methyltransferase NDUFAF7"/>
    <property type="match status" value="1"/>
</dbReference>
<reference evidence="11" key="1">
    <citation type="submission" date="2025-08" db="UniProtKB">
        <authorList>
            <consortium name="RefSeq"/>
        </authorList>
    </citation>
    <scope>IDENTIFICATION</scope>
</reference>
<organism evidence="10 11">
    <name type="scientific">Cephus cinctus</name>
    <name type="common">Wheat stem sawfly</name>
    <dbReference type="NCBI Taxonomy" id="211228"/>
    <lineage>
        <taxon>Eukaryota</taxon>
        <taxon>Metazoa</taxon>
        <taxon>Ecdysozoa</taxon>
        <taxon>Arthropoda</taxon>
        <taxon>Hexapoda</taxon>
        <taxon>Insecta</taxon>
        <taxon>Pterygota</taxon>
        <taxon>Neoptera</taxon>
        <taxon>Endopterygota</taxon>
        <taxon>Hymenoptera</taxon>
        <taxon>Cephoidea</taxon>
        <taxon>Cephidae</taxon>
        <taxon>Cephus</taxon>
    </lineage>
</organism>
<dbReference type="KEGG" id="ccin:107267427"/>
<evidence type="ECO:0000256" key="6">
    <source>
        <dbReference type="ARBA" id="ARBA00023128"/>
    </source>
</evidence>
<evidence type="ECO:0000256" key="5">
    <source>
        <dbReference type="ARBA" id="ARBA00022946"/>
    </source>
</evidence>
<dbReference type="RefSeq" id="XP_015594631.1">
    <property type="nucleotide sequence ID" value="XM_015739145.2"/>
</dbReference>
<dbReference type="Gene3D" id="3.40.50.12710">
    <property type="match status" value="1"/>
</dbReference>
<dbReference type="PANTHER" id="PTHR12049:SF7">
    <property type="entry name" value="PROTEIN ARGININE METHYLTRANSFERASE NDUFAF7, MITOCHONDRIAL"/>
    <property type="match status" value="1"/>
</dbReference>
<sequence>MQSPLLCVRFSRYGEPRVRRKSAGSLERNGEKRSFLGKTIDVFVRQYYGEDVPPKLRTMQSRHYSIDNTSELRSKQPSLFQQLSARIMACGPITVADYMKEVLTHPTAGYYMNKDVFGEKGDFITSPEITQIFGEMLGVWIINEWSKISRGPFQLVELGPGRGTLSKDILRVFKQLKIIDKVSLHLVEVSPTLSAIQAKNLCTSTEEVNPLTNKNGENSISHYRKGITNDGVKIFWYYSITDVPRDFSIFLAHEFFDALPIHKFQRTSEGWREVLVDIDPVANNQEKFRYVISRMATPSVKAYVSENEPRDHLEVSPQSIVIADHLSSFLYENGGFVLIADYGHDGEKTDTFRAFRQHQLHDPLINPGTADLTADVDFSLFKRIASNDNKLITFGPINQRDFLKQLGIDIRLQMLLRNAPEDQRDQIQSAYHMITDEDQMGKCFKMLSMFPAILKKHFEKWPVSGFQKIDGLKK</sequence>
<dbReference type="Pfam" id="PF02636">
    <property type="entry name" value="Methyltransf_28"/>
    <property type="match status" value="1"/>
</dbReference>
<evidence type="ECO:0000313" key="10">
    <source>
        <dbReference type="Proteomes" id="UP000694920"/>
    </source>
</evidence>
<protein>
    <recommendedName>
        <fullName evidence="9">Protein arginine methyltransferase NDUFAF7</fullName>
        <ecNumber evidence="9">2.1.1.320</ecNumber>
    </recommendedName>
</protein>
<evidence type="ECO:0000256" key="3">
    <source>
        <dbReference type="ARBA" id="ARBA00022603"/>
    </source>
</evidence>
<dbReference type="GO" id="GO:0005739">
    <property type="term" value="C:mitochondrion"/>
    <property type="evidence" value="ECO:0007669"/>
    <property type="project" value="UniProtKB-SubCell"/>
</dbReference>
<dbReference type="PANTHER" id="PTHR12049">
    <property type="entry name" value="PROTEIN ARGININE METHYLTRANSFERASE NDUFAF7, MITOCHONDRIAL"/>
    <property type="match status" value="1"/>
</dbReference>
<evidence type="ECO:0000313" key="11">
    <source>
        <dbReference type="RefSeq" id="XP_015594631.1"/>
    </source>
</evidence>
<name>A0AAJ7FJB4_CEPCN</name>
<dbReference type="InterPro" id="IPR038375">
    <property type="entry name" value="NDUFAF7_sf"/>
</dbReference>
<gene>
    <name evidence="11" type="primary">LOC107267427</name>
</gene>
<evidence type="ECO:0000256" key="9">
    <source>
        <dbReference type="RuleBase" id="RU364114"/>
    </source>
</evidence>
<dbReference type="GO" id="GO:0032981">
    <property type="term" value="P:mitochondrial respiratory chain complex I assembly"/>
    <property type="evidence" value="ECO:0007669"/>
    <property type="project" value="TreeGrafter"/>
</dbReference>
<evidence type="ECO:0000256" key="7">
    <source>
        <dbReference type="ARBA" id="ARBA00048612"/>
    </source>
</evidence>
<keyword evidence="10" id="KW-1185">Reference proteome</keyword>
<dbReference type="EC" id="2.1.1.320" evidence="9"/>
<dbReference type="GO" id="GO:0035243">
    <property type="term" value="F:protein-arginine omega-N symmetric methyltransferase activity"/>
    <property type="evidence" value="ECO:0007669"/>
    <property type="project" value="UniProtKB-EC"/>
</dbReference>
<comment type="subcellular location">
    <subcellularLocation>
        <location evidence="1 9">Mitochondrion</location>
    </subcellularLocation>
</comment>
<keyword evidence="5" id="KW-0809">Transit peptide</keyword>
<evidence type="ECO:0000256" key="1">
    <source>
        <dbReference type="ARBA" id="ARBA00004173"/>
    </source>
</evidence>
<comment type="catalytic activity">
    <reaction evidence="7 9">
        <text>L-arginyl-[protein] + 2 S-adenosyl-L-methionine = N(omega),N(omega)'-dimethyl-L-arginyl-[protein] + 2 S-adenosyl-L-homocysteine + 2 H(+)</text>
        <dbReference type="Rhea" id="RHEA:48108"/>
        <dbReference type="Rhea" id="RHEA-COMP:10532"/>
        <dbReference type="Rhea" id="RHEA-COMP:11992"/>
        <dbReference type="ChEBI" id="CHEBI:15378"/>
        <dbReference type="ChEBI" id="CHEBI:29965"/>
        <dbReference type="ChEBI" id="CHEBI:57856"/>
        <dbReference type="ChEBI" id="CHEBI:59789"/>
        <dbReference type="ChEBI" id="CHEBI:88221"/>
        <dbReference type="EC" id="2.1.1.320"/>
    </reaction>
</comment>
<keyword evidence="3 9" id="KW-0489">Methyltransferase</keyword>
<keyword evidence="4 9" id="KW-0808">Transferase</keyword>
<evidence type="ECO:0000256" key="2">
    <source>
        <dbReference type="ARBA" id="ARBA00005891"/>
    </source>
</evidence>
<dbReference type="InterPro" id="IPR003788">
    <property type="entry name" value="NDUFAF7"/>
</dbReference>
<dbReference type="AlphaFoldDB" id="A0AAJ7FJB4"/>
<comment type="similarity">
    <text evidence="2 9">Belongs to the NDUFAF7 family.</text>
</comment>
<keyword evidence="6 9" id="KW-0496">Mitochondrion</keyword>
<comment type="function">
    <text evidence="8">Arginine methyltransferase involved in the assembly or stability of mitochondrial NADH:ubiquinone oxidoreductase complex (complex I). Acts by mediating symmetric dimethylation of 'Arg-118' of NDUFS2 after it assembles into the complex I, stabilizing the early intermediate complex.</text>
</comment>
<dbReference type="GeneID" id="107267427"/>
<accession>A0AAJ7FJB4</accession>
<dbReference type="GO" id="GO:0032259">
    <property type="term" value="P:methylation"/>
    <property type="evidence" value="ECO:0007669"/>
    <property type="project" value="UniProtKB-KW"/>
</dbReference>
<dbReference type="InterPro" id="IPR029063">
    <property type="entry name" value="SAM-dependent_MTases_sf"/>
</dbReference>
<evidence type="ECO:0000256" key="8">
    <source>
        <dbReference type="ARBA" id="ARBA00054758"/>
    </source>
</evidence>